<comment type="similarity">
    <text evidence="2">Belongs to the UPF0126 family.</text>
</comment>
<proteinExistence type="inferred from homology"/>
<evidence type="ECO:0000256" key="4">
    <source>
        <dbReference type="ARBA" id="ARBA00022692"/>
    </source>
</evidence>
<evidence type="ECO:0000256" key="7">
    <source>
        <dbReference type="SAM" id="Phobius"/>
    </source>
</evidence>
<evidence type="ECO:0000256" key="1">
    <source>
        <dbReference type="ARBA" id="ARBA00004651"/>
    </source>
</evidence>
<keyword evidence="4 7" id="KW-0812">Transmembrane</keyword>
<name>A0AA37QD92_9BACT</name>
<reference evidence="9" key="1">
    <citation type="submission" date="2022-08" db="EMBL/GenBank/DDBJ databases">
        <title>Draft genome sequencing of Roseisolibacter agri AW1220.</title>
        <authorList>
            <person name="Tobiishi Y."/>
            <person name="Tonouchi A."/>
        </authorList>
    </citation>
    <scope>NUCLEOTIDE SEQUENCE</scope>
    <source>
        <strain evidence="9">AW1220</strain>
    </source>
</reference>
<dbReference type="Proteomes" id="UP001161325">
    <property type="component" value="Unassembled WGS sequence"/>
</dbReference>
<dbReference type="InterPro" id="IPR005115">
    <property type="entry name" value="Gly_transporter"/>
</dbReference>
<keyword evidence="5 7" id="KW-1133">Transmembrane helix</keyword>
<feature type="domain" description="Glycine transporter" evidence="8">
    <location>
        <begin position="5"/>
        <end position="78"/>
    </location>
</feature>
<dbReference type="EMBL" id="BRXS01000001">
    <property type="protein sequence ID" value="GLC24195.1"/>
    <property type="molecule type" value="Genomic_DNA"/>
</dbReference>
<keyword evidence="6 7" id="KW-0472">Membrane</keyword>
<feature type="transmembrane region" description="Helical" evidence="7">
    <location>
        <begin position="115"/>
        <end position="138"/>
    </location>
</feature>
<dbReference type="GO" id="GO:0005886">
    <property type="term" value="C:plasma membrane"/>
    <property type="evidence" value="ECO:0007669"/>
    <property type="project" value="UniProtKB-SubCell"/>
</dbReference>
<comment type="subcellular location">
    <subcellularLocation>
        <location evidence="1">Cell membrane</location>
        <topology evidence="1">Multi-pass membrane protein</topology>
    </subcellularLocation>
</comment>
<gene>
    <name evidence="9" type="ORF">rosag_07080</name>
</gene>
<protein>
    <submittedName>
        <fullName evidence="9">Membrane protein</fullName>
    </submittedName>
</protein>
<feature type="domain" description="Glycine transporter" evidence="8">
    <location>
        <begin position="93"/>
        <end position="166"/>
    </location>
</feature>
<dbReference type="PANTHER" id="PTHR30506:SF3">
    <property type="entry name" value="UPF0126 INNER MEMBRANE PROTEIN YADS-RELATED"/>
    <property type="match status" value="1"/>
</dbReference>
<evidence type="ECO:0000259" key="8">
    <source>
        <dbReference type="Pfam" id="PF03458"/>
    </source>
</evidence>
<feature type="transmembrane region" description="Helical" evidence="7">
    <location>
        <begin position="175"/>
        <end position="196"/>
    </location>
</feature>
<feature type="transmembrane region" description="Helical" evidence="7">
    <location>
        <begin position="62"/>
        <end position="79"/>
    </location>
</feature>
<dbReference type="PANTHER" id="PTHR30506">
    <property type="entry name" value="INNER MEMBRANE PROTEIN"/>
    <property type="match status" value="1"/>
</dbReference>
<dbReference type="AlphaFoldDB" id="A0AA37QD92"/>
<evidence type="ECO:0000313" key="10">
    <source>
        <dbReference type="Proteomes" id="UP001161325"/>
    </source>
</evidence>
<evidence type="ECO:0000256" key="2">
    <source>
        <dbReference type="ARBA" id="ARBA00008193"/>
    </source>
</evidence>
<comment type="caution">
    <text evidence="9">The sequence shown here is derived from an EMBL/GenBank/DDBJ whole genome shotgun (WGS) entry which is preliminary data.</text>
</comment>
<sequence length="221" mass="22822">MLLYVLDLIGVAVFAVSGALAAGRKRLDLIGVLALALVTAIGGGTIRDVLLDRHPIFWLADPRYIVVITVSGLGTVWLVRHQRTRPHETAMLVADALGLALFSVSGAQIAERAGISAAGGIVLGTVTGAAGGAIRDVLSAEIPVVLRRGSLYATAAIAGTGVYFALEALGVARGAATLVGMGVVASVRFAAIWWGLQLPEFRLHTDEHPIGDASRDAPSDA</sequence>
<keyword evidence="10" id="KW-1185">Reference proteome</keyword>
<feature type="transmembrane region" description="Helical" evidence="7">
    <location>
        <begin position="6"/>
        <end position="22"/>
    </location>
</feature>
<feature type="transmembrane region" description="Helical" evidence="7">
    <location>
        <begin position="150"/>
        <end position="169"/>
    </location>
</feature>
<keyword evidence="3" id="KW-1003">Cell membrane</keyword>
<dbReference type="RefSeq" id="WP_284348644.1">
    <property type="nucleotide sequence ID" value="NZ_BRXS01000001.1"/>
</dbReference>
<evidence type="ECO:0000313" key="9">
    <source>
        <dbReference type="EMBL" id="GLC24195.1"/>
    </source>
</evidence>
<organism evidence="9 10">
    <name type="scientific">Roseisolibacter agri</name>
    <dbReference type="NCBI Taxonomy" id="2014610"/>
    <lineage>
        <taxon>Bacteria</taxon>
        <taxon>Pseudomonadati</taxon>
        <taxon>Gemmatimonadota</taxon>
        <taxon>Gemmatimonadia</taxon>
        <taxon>Gemmatimonadales</taxon>
        <taxon>Gemmatimonadaceae</taxon>
        <taxon>Roseisolibacter</taxon>
    </lineage>
</organism>
<evidence type="ECO:0000256" key="3">
    <source>
        <dbReference type="ARBA" id="ARBA00022475"/>
    </source>
</evidence>
<accession>A0AA37QD92</accession>
<evidence type="ECO:0000256" key="5">
    <source>
        <dbReference type="ARBA" id="ARBA00022989"/>
    </source>
</evidence>
<dbReference type="Pfam" id="PF03458">
    <property type="entry name" value="Gly_transporter"/>
    <property type="match status" value="2"/>
</dbReference>
<feature type="transmembrane region" description="Helical" evidence="7">
    <location>
        <begin position="29"/>
        <end position="50"/>
    </location>
</feature>
<evidence type="ECO:0000256" key="6">
    <source>
        <dbReference type="ARBA" id="ARBA00023136"/>
    </source>
</evidence>